<accession>A0A2W4R7Z8</accession>
<evidence type="ECO:0000313" key="2">
    <source>
        <dbReference type="Proteomes" id="UP000249396"/>
    </source>
</evidence>
<protein>
    <submittedName>
        <fullName evidence="1">Uncharacterized protein</fullName>
    </submittedName>
</protein>
<gene>
    <name evidence="1" type="ORF">DM484_11920</name>
</gene>
<proteinExistence type="predicted"/>
<organism evidence="1 2">
    <name type="scientific">Candidatus Methylumidiphilus alinenensis</name>
    <dbReference type="NCBI Taxonomy" id="2202197"/>
    <lineage>
        <taxon>Bacteria</taxon>
        <taxon>Pseudomonadati</taxon>
        <taxon>Pseudomonadota</taxon>
        <taxon>Gammaproteobacteria</taxon>
        <taxon>Methylococcales</taxon>
        <taxon>Candidatus Methylumidiphilus</taxon>
    </lineage>
</organism>
<dbReference type="EMBL" id="QJPH01000307">
    <property type="protein sequence ID" value="PZN79076.1"/>
    <property type="molecule type" value="Genomic_DNA"/>
</dbReference>
<name>A0A2W4R7Z8_9GAMM</name>
<dbReference type="Proteomes" id="UP000249396">
    <property type="component" value="Unassembled WGS sequence"/>
</dbReference>
<reference evidence="1 2" key="1">
    <citation type="journal article" date="2018" name="Aquat. Microb. Ecol.">
        <title>Gammaproteobacterial methanotrophs dominate.</title>
        <authorList>
            <person name="Rissanen A.J."/>
            <person name="Saarenheimo J."/>
            <person name="Tiirola M."/>
            <person name="Peura S."/>
            <person name="Aalto S.L."/>
            <person name="Karvinen A."/>
            <person name="Nykanen H."/>
        </authorList>
    </citation>
    <scope>NUCLEOTIDE SEQUENCE [LARGE SCALE GENOMIC DNA]</scope>
    <source>
        <strain evidence="1">AMbin10</strain>
    </source>
</reference>
<sequence length="71" mass="7897">MTCRIAKGKRKSHATAQRRNVKAQVMGDMAMGRLTVTGLTGFFRSPSLNLIKRAQLHTDGLHITALRNISY</sequence>
<comment type="caution">
    <text evidence="1">The sequence shown here is derived from an EMBL/GenBank/DDBJ whole genome shotgun (WGS) entry which is preliminary data.</text>
</comment>
<dbReference type="AlphaFoldDB" id="A0A2W4R7Z8"/>
<evidence type="ECO:0000313" key="1">
    <source>
        <dbReference type="EMBL" id="PZN79076.1"/>
    </source>
</evidence>